<evidence type="ECO:0000313" key="1">
    <source>
        <dbReference type="EMBL" id="RKP00658.1"/>
    </source>
</evidence>
<proteinExistence type="predicted"/>
<sequence>MAPKSPTASIPASPGKFPTTTFILIRHGEKLTWPEGAPPGPQAKKLYEDNALLSAKGHERAFALVGYMLHRAEMTRWLRRRPLAAIVAQHPDDRPGGKGKSCRPYQTVAPLLAVLPSTTPCDGLTSRDATMMGVVQAVAPAGVASVSFYKNDLQEMISTLHAQADAYAGKTVLLCGAHQYLPVLARALGADPASVPSTWPGSRYDVTWVVDADLPGRFAQYPQRLLFSDGMTTIPLDAPHSS</sequence>
<gene>
    <name evidence="1" type="ORF">CXG81DRAFT_12959</name>
</gene>
<accession>A0A4P9X669</accession>
<organism evidence="1 2">
    <name type="scientific">Caulochytrium protostelioides</name>
    <dbReference type="NCBI Taxonomy" id="1555241"/>
    <lineage>
        <taxon>Eukaryota</taxon>
        <taxon>Fungi</taxon>
        <taxon>Fungi incertae sedis</taxon>
        <taxon>Chytridiomycota</taxon>
        <taxon>Chytridiomycota incertae sedis</taxon>
        <taxon>Chytridiomycetes</taxon>
        <taxon>Caulochytriales</taxon>
        <taxon>Caulochytriaceae</taxon>
        <taxon>Caulochytrium</taxon>
    </lineage>
</organism>
<keyword evidence="2" id="KW-1185">Reference proteome</keyword>
<protein>
    <recommendedName>
        <fullName evidence="3">Phosphoglycerate mutase-like protein</fullName>
    </recommendedName>
</protein>
<dbReference type="EMBL" id="ML014205">
    <property type="protein sequence ID" value="RKP00658.1"/>
    <property type="molecule type" value="Genomic_DNA"/>
</dbReference>
<evidence type="ECO:0000313" key="2">
    <source>
        <dbReference type="Proteomes" id="UP000274922"/>
    </source>
</evidence>
<dbReference type="Proteomes" id="UP000274922">
    <property type="component" value="Unassembled WGS sequence"/>
</dbReference>
<name>A0A4P9X669_9FUNG</name>
<dbReference type="AlphaFoldDB" id="A0A4P9X669"/>
<dbReference type="OrthoDB" id="425925at2759"/>
<reference evidence="2" key="1">
    <citation type="journal article" date="2018" name="Nat. Microbiol.">
        <title>Leveraging single-cell genomics to expand the fungal tree of life.</title>
        <authorList>
            <person name="Ahrendt S.R."/>
            <person name="Quandt C.A."/>
            <person name="Ciobanu D."/>
            <person name="Clum A."/>
            <person name="Salamov A."/>
            <person name="Andreopoulos B."/>
            <person name="Cheng J.F."/>
            <person name="Woyke T."/>
            <person name="Pelin A."/>
            <person name="Henrissat B."/>
            <person name="Reynolds N.K."/>
            <person name="Benny G.L."/>
            <person name="Smith M.E."/>
            <person name="James T.Y."/>
            <person name="Grigoriev I.V."/>
        </authorList>
    </citation>
    <scope>NUCLEOTIDE SEQUENCE [LARGE SCALE GENOMIC DNA]</scope>
    <source>
        <strain evidence="2">ATCC 52028</strain>
    </source>
</reference>
<evidence type="ECO:0008006" key="3">
    <source>
        <dbReference type="Google" id="ProtNLM"/>
    </source>
</evidence>